<dbReference type="InterPro" id="IPR018713">
    <property type="entry name" value="MPAB/Lcp_cat_dom"/>
</dbReference>
<organism evidence="2 3">
    <name type="scientific">Pacificimonas flava</name>
    <dbReference type="NCBI Taxonomy" id="1234595"/>
    <lineage>
        <taxon>Bacteria</taxon>
        <taxon>Pseudomonadati</taxon>
        <taxon>Pseudomonadota</taxon>
        <taxon>Alphaproteobacteria</taxon>
        <taxon>Sphingomonadales</taxon>
        <taxon>Sphingosinicellaceae</taxon>
        <taxon>Pacificimonas</taxon>
    </lineage>
</organism>
<dbReference type="PANTHER" id="PTHR36151">
    <property type="entry name" value="BLR2777 PROTEIN"/>
    <property type="match status" value="1"/>
</dbReference>
<evidence type="ECO:0000313" key="2">
    <source>
        <dbReference type="EMBL" id="OWV33307.1"/>
    </source>
</evidence>
<dbReference type="Pfam" id="PF09995">
    <property type="entry name" value="MPAB_Lcp_cat"/>
    <property type="match status" value="1"/>
</dbReference>
<proteinExistence type="predicted"/>
<dbReference type="EMBL" id="NFZT01000001">
    <property type="protein sequence ID" value="OWV33307.1"/>
    <property type="molecule type" value="Genomic_DNA"/>
</dbReference>
<comment type="caution">
    <text evidence="2">The sequence shown here is derived from an EMBL/GenBank/DDBJ whole genome shotgun (WGS) entry which is preliminary data.</text>
</comment>
<protein>
    <recommendedName>
        <fullName evidence="1">ER-bound oxygenase mpaB/mpaB'/Rubber oxygenase catalytic domain-containing protein</fullName>
    </recommendedName>
</protein>
<dbReference type="PANTHER" id="PTHR36151:SF3">
    <property type="entry name" value="ER-BOUND OXYGENASE MPAB_MPAB'_RUBBER OXYGENASE CATALYTIC DOMAIN-CONTAINING PROTEIN"/>
    <property type="match status" value="1"/>
</dbReference>
<evidence type="ECO:0000259" key="1">
    <source>
        <dbReference type="Pfam" id="PF09995"/>
    </source>
</evidence>
<dbReference type="Proteomes" id="UP000198462">
    <property type="component" value="Unassembled WGS sequence"/>
</dbReference>
<feature type="domain" description="ER-bound oxygenase mpaB/mpaB'/Rubber oxygenase catalytic" evidence="1">
    <location>
        <begin position="40"/>
        <end position="262"/>
    </location>
</feature>
<dbReference type="OrthoDB" id="108890at2"/>
<dbReference type="RefSeq" id="WP_088712092.1">
    <property type="nucleotide sequence ID" value="NZ_NFZT01000001.1"/>
</dbReference>
<dbReference type="AlphaFoldDB" id="A0A219B4M6"/>
<reference evidence="3" key="1">
    <citation type="submission" date="2017-05" db="EMBL/GenBank/DDBJ databases">
        <authorList>
            <person name="Lin X."/>
        </authorList>
    </citation>
    <scope>NUCLEOTIDE SEQUENCE [LARGE SCALE GENOMIC DNA]</scope>
    <source>
        <strain evidence="3">JLT2012</strain>
    </source>
</reference>
<name>A0A219B4M6_9SPHN</name>
<accession>A0A219B4M6</accession>
<keyword evidence="3" id="KW-1185">Reference proteome</keyword>
<dbReference type="GO" id="GO:0016491">
    <property type="term" value="F:oxidoreductase activity"/>
    <property type="evidence" value="ECO:0007669"/>
    <property type="project" value="InterPro"/>
</dbReference>
<gene>
    <name evidence="2" type="ORF">B5C34_07450</name>
</gene>
<sequence>MNPLARAIGSEIRTMFAPASDGSDSFEPGPGLFAADAVSRRIHGHVAAMMIGGVSALLLQMLHPRALAGVWDHSNFREDMLGRLRRTARFIAATTYGRQEDADAAIARVLKVHRMVRGTLPDGTSYSAHDPVLVNWVHITELSSFLAAYRRYRGRVSSSEADRYFAENVVVAERLGGRDVPASEGEAQAFLRDIRGDLAADRRTREVRRFLLEHRAGNPALQPALSLIMRAGSDLLPGWAEDIHGIHFRPGERLAVRTGAKALVGTVGWAMAASRN</sequence>
<evidence type="ECO:0000313" key="3">
    <source>
        <dbReference type="Proteomes" id="UP000198462"/>
    </source>
</evidence>